<dbReference type="Gene3D" id="1.10.10.10">
    <property type="entry name" value="Winged helix-like DNA-binding domain superfamily/Winged helix DNA-binding domain"/>
    <property type="match status" value="1"/>
</dbReference>
<dbReference type="Gene3D" id="3.40.50.300">
    <property type="entry name" value="P-loop containing nucleotide triphosphate hydrolases"/>
    <property type="match status" value="1"/>
</dbReference>
<evidence type="ECO:0000313" key="5">
    <source>
        <dbReference type="Proteomes" id="UP000318578"/>
    </source>
</evidence>
<dbReference type="Gene3D" id="1.25.40.10">
    <property type="entry name" value="Tetratricopeptide repeat domain"/>
    <property type="match status" value="1"/>
</dbReference>
<keyword evidence="5" id="KW-1185">Reference proteome</keyword>
<dbReference type="InterPro" id="IPR059106">
    <property type="entry name" value="WHD_MalT"/>
</dbReference>
<dbReference type="InterPro" id="IPR027417">
    <property type="entry name" value="P-loop_NTPase"/>
</dbReference>
<dbReference type="Proteomes" id="UP000318578">
    <property type="component" value="Unassembled WGS sequence"/>
</dbReference>
<dbReference type="InterPro" id="IPR016032">
    <property type="entry name" value="Sig_transdc_resp-reg_C-effctor"/>
</dbReference>
<sequence length="876" mass="94326">MGPTDRNEEAARRSADRIPHPKIAVPHVPAGFVRREPLLDRLEDAAATPVMMVCAPAGYGKTLLLADWFTATAVPAKAWLSLDGNDNTPARFWTAILRALREHGILPQESPLRTVVPDPNDTAGFLAELTDGLEALPDPFCLVLDDFHEVVDQETLHGIATLLRHQPEPLRLVLSSRLDPPLPLARLRLQERLRTLRASDLRFSESDAAALLETSGVRLTSRQLRRLIEQTDGWAAGLRLAARSLRQASDRNAFLEDFACDDRAVADYLVGEVLAGLPEETKEFLAAVSVCDEVAPSLATVLSSREDAGVILDELERESSLVMGVGRERHWYRLHPLLRSYLRGDLDRRLPDRAVELNHTAATWFAAEELPREALDHAARAEETETVMTLLRDHAVGLLLHGEHDIVRQALSAAGCAVVEGDAWLTLLAALTHLERDELGLAGAYLARVGMMPEGDGGMPVGSVHQLVTATYELLRGGPRRRASLDWHGVVAGHDRPGLETWARVVAGWTSLWAGDRSTARHELDVAIRMARDLGLDYLALHVLLARGTAAGFDGDLAGLADAAGEAVAIAEGNGWSQSTCSAGAHLMLGFAHLLRLRPEAAVAEAGAAKSAIGGAPTPRLSYLAAVAEGGARFDLGDRQAALQLVGQARRTLADHSLLPELAAAGALVELRCAVLLGEEATAGEVLRWTYRRAGATAEFALMTAWAQFARGSLGRAVRTLDGAGPALLTETLVEGHLLRSAVAIHSAQRTRARGELEEAVRLAEPAELIRPFRWADPLVRQLLVDQIGSFGAADAFAAGVRLAVVASGGDHDGLLTEREQTVLSHLGAQRSLDEVATDLSVSVNTIKTHVRAIYAKLGVNNRRAAVLTARERGLA</sequence>
<dbReference type="Pfam" id="PF00196">
    <property type="entry name" value="GerE"/>
    <property type="match status" value="1"/>
</dbReference>
<dbReference type="SMART" id="SM00421">
    <property type="entry name" value="HTH_LUXR"/>
    <property type="match status" value="1"/>
</dbReference>
<gene>
    <name evidence="4" type="ORF">FNH06_00205</name>
</gene>
<reference evidence="4 5" key="1">
    <citation type="submission" date="2019-07" db="EMBL/GenBank/DDBJ databases">
        <title>New species of Amycolatopsis and Streptomyces.</title>
        <authorList>
            <person name="Duangmal K."/>
            <person name="Teo W.F.A."/>
            <person name="Lipun K."/>
        </authorList>
    </citation>
    <scope>NUCLEOTIDE SEQUENCE [LARGE SCALE GENOMIC DNA]</scope>
    <source>
        <strain evidence="4 5">JCM 30562</strain>
    </source>
</reference>
<dbReference type="CDD" id="cd06170">
    <property type="entry name" value="LuxR_C_like"/>
    <property type="match status" value="1"/>
</dbReference>
<comment type="caution">
    <text evidence="4">The sequence shown here is derived from an EMBL/GenBank/DDBJ whole genome shotgun (WGS) entry which is preliminary data.</text>
</comment>
<dbReference type="PANTHER" id="PTHR43214">
    <property type="entry name" value="TWO-COMPONENT RESPONSE REGULATOR"/>
    <property type="match status" value="1"/>
</dbReference>
<dbReference type="AlphaFoldDB" id="A0A558ANQ9"/>
<accession>A0A558ANQ9</accession>
<dbReference type="InterPro" id="IPR036388">
    <property type="entry name" value="WH-like_DNA-bd_sf"/>
</dbReference>
<keyword evidence="1" id="KW-0238">DNA-binding</keyword>
<dbReference type="GO" id="GO:0006355">
    <property type="term" value="P:regulation of DNA-templated transcription"/>
    <property type="evidence" value="ECO:0007669"/>
    <property type="project" value="InterPro"/>
</dbReference>
<dbReference type="InterPro" id="IPR039420">
    <property type="entry name" value="WalR-like"/>
</dbReference>
<dbReference type="PANTHER" id="PTHR43214:SF43">
    <property type="entry name" value="TWO-COMPONENT RESPONSE REGULATOR"/>
    <property type="match status" value="1"/>
</dbReference>
<protein>
    <submittedName>
        <fullName evidence="4">Helix-turn-helix transcriptional regulator</fullName>
    </submittedName>
</protein>
<dbReference type="SUPFAM" id="SSF52540">
    <property type="entry name" value="P-loop containing nucleoside triphosphate hydrolases"/>
    <property type="match status" value="1"/>
</dbReference>
<evidence type="ECO:0000256" key="1">
    <source>
        <dbReference type="ARBA" id="ARBA00023125"/>
    </source>
</evidence>
<proteinExistence type="predicted"/>
<feature type="region of interest" description="Disordered" evidence="2">
    <location>
        <begin position="1"/>
        <end position="20"/>
    </location>
</feature>
<dbReference type="InterPro" id="IPR011990">
    <property type="entry name" value="TPR-like_helical_dom_sf"/>
</dbReference>
<dbReference type="GO" id="GO:0003677">
    <property type="term" value="F:DNA binding"/>
    <property type="evidence" value="ECO:0007669"/>
    <property type="project" value="UniProtKB-KW"/>
</dbReference>
<evidence type="ECO:0000259" key="3">
    <source>
        <dbReference type="PROSITE" id="PS50043"/>
    </source>
</evidence>
<dbReference type="OrthoDB" id="134985at2"/>
<dbReference type="PROSITE" id="PS50043">
    <property type="entry name" value="HTH_LUXR_2"/>
    <property type="match status" value="1"/>
</dbReference>
<evidence type="ECO:0000256" key="2">
    <source>
        <dbReference type="SAM" id="MobiDB-lite"/>
    </source>
</evidence>
<evidence type="ECO:0000313" key="4">
    <source>
        <dbReference type="EMBL" id="TVT25902.1"/>
    </source>
</evidence>
<dbReference type="SUPFAM" id="SSF46894">
    <property type="entry name" value="C-terminal effector domain of the bipartite response regulators"/>
    <property type="match status" value="1"/>
</dbReference>
<name>A0A558ANQ9_9PSEU</name>
<dbReference type="EMBL" id="VJZA01000001">
    <property type="protein sequence ID" value="TVT25902.1"/>
    <property type="molecule type" value="Genomic_DNA"/>
</dbReference>
<dbReference type="RefSeq" id="WP_144631728.1">
    <property type="nucleotide sequence ID" value="NZ_BNAX01000008.1"/>
</dbReference>
<feature type="domain" description="HTH luxR-type" evidence="3">
    <location>
        <begin position="809"/>
        <end position="874"/>
    </location>
</feature>
<organism evidence="4 5">
    <name type="scientific">Amycolatopsis acidiphila</name>
    <dbReference type="NCBI Taxonomy" id="715473"/>
    <lineage>
        <taxon>Bacteria</taxon>
        <taxon>Bacillati</taxon>
        <taxon>Actinomycetota</taxon>
        <taxon>Actinomycetes</taxon>
        <taxon>Pseudonocardiales</taxon>
        <taxon>Pseudonocardiaceae</taxon>
        <taxon>Amycolatopsis</taxon>
    </lineage>
</organism>
<dbReference type="Pfam" id="PF25873">
    <property type="entry name" value="WHD_MalT"/>
    <property type="match status" value="1"/>
</dbReference>
<dbReference type="InterPro" id="IPR000792">
    <property type="entry name" value="Tscrpt_reg_LuxR_C"/>
</dbReference>
<feature type="compositionally biased region" description="Basic and acidic residues" evidence="2">
    <location>
        <begin position="1"/>
        <end position="19"/>
    </location>
</feature>